<protein>
    <submittedName>
        <fullName evidence="3">Unnamed protein product</fullName>
    </submittedName>
</protein>
<dbReference type="SUPFAM" id="SSF53098">
    <property type="entry name" value="Ribonuclease H-like"/>
    <property type="match status" value="1"/>
</dbReference>
<dbReference type="Gene3D" id="3.30.420.10">
    <property type="entry name" value="Ribonuclease H-like superfamily/Ribonuclease H"/>
    <property type="match status" value="1"/>
</dbReference>
<dbReference type="InterPro" id="IPR001584">
    <property type="entry name" value="Integrase_cat-core"/>
</dbReference>
<dbReference type="InterPro" id="IPR036397">
    <property type="entry name" value="RNaseH_sf"/>
</dbReference>
<dbReference type="InterPro" id="IPR012337">
    <property type="entry name" value="RNaseH-like_sf"/>
</dbReference>
<accession>A0A9W7D438</accession>
<evidence type="ECO:0000313" key="3">
    <source>
        <dbReference type="EMBL" id="GMF53616.1"/>
    </source>
</evidence>
<name>A0A9W7D438_9STRA</name>
<keyword evidence="4" id="KW-1185">Reference proteome</keyword>
<dbReference type="InterPro" id="IPR000953">
    <property type="entry name" value="Chromo/chromo_shadow_dom"/>
</dbReference>
<feature type="domain" description="Chromo" evidence="1">
    <location>
        <begin position="232"/>
        <end position="289"/>
    </location>
</feature>
<dbReference type="Proteomes" id="UP001165121">
    <property type="component" value="Unassembled WGS sequence"/>
</dbReference>
<evidence type="ECO:0000259" key="1">
    <source>
        <dbReference type="PROSITE" id="PS50013"/>
    </source>
</evidence>
<dbReference type="PROSITE" id="PS50013">
    <property type="entry name" value="CHROMO_2"/>
    <property type="match status" value="1"/>
</dbReference>
<dbReference type="EMBL" id="BSXT01003313">
    <property type="protein sequence ID" value="GMF53616.1"/>
    <property type="molecule type" value="Genomic_DNA"/>
</dbReference>
<dbReference type="InterPro" id="IPR016197">
    <property type="entry name" value="Chromo-like_dom_sf"/>
</dbReference>
<evidence type="ECO:0000313" key="4">
    <source>
        <dbReference type="Proteomes" id="UP001165121"/>
    </source>
</evidence>
<dbReference type="PROSITE" id="PS50994">
    <property type="entry name" value="INTEGRASE"/>
    <property type="match status" value="1"/>
</dbReference>
<comment type="caution">
    <text evidence="3">The sequence shown here is derived from an EMBL/GenBank/DDBJ whole genome shotgun (WGS) entry which is preliminary data.</text>
</comment>
<dbReference type="GO" id="GO:0015074">
    <property type="term" value="P:DNA integration"/>
    <property type="evidence" value="ECO:0007669"/>
    <property type="project" value="InterPro"/>
</dbReference>
<gene>
    <name evidence="3" type="ORF">Pfra01_002220700</name>
</gene>
<sequence length="296" mass="34156">MRPWAETFRRSERNGALRWEYLHIGESFGTYQYLLVLKDDATHFASLCHALYQQQRLQLNRSLTGIVATECLGPWTNGSIERLNRDIVQVFRAMCLEVKVDIRDWVHFIPVVQSNLNHTPVPSLANKAPVELFCVLPVASPLGFGFNGEDNTFLELGTTSRQIEAKLTLLRARVQQMHKRVQLARSEQTRRNQKMQRCARVANFDIGDYMLRSRVDQKTQRQPACHMDRPHVAAQGIFLMVAELKKHRWNSAKRCYEILVGWKGLEPIEDSWESLSSLYKDIPVMVKQYVAATSEV</sequence>
<dbReference type="AlphaFoldDB" id="A0A9W7D438"/>
<dbReference type="CDD" id="cd00024">
    <property type="entry name" value="CD_CSD"/>
    <property type="match status" value="1"/>
</dbReference>
<reference evidence="3" key="1">
    <citation type="submission" date="2023-04" db="EMBL/GenBank/DDBJ databases">
        <title>Phytophthora fragariaefolia NBRC 109709.</title>
        <authorList>
            <person name="Ichikawa N."/>
            <person name="Sato H."/>
            <person name="Tonouchi N."/>
        </authorList>
    </citation>
    <scope>NUCLEOTIDE SEQUENCE</scope>
    <source>
        <strain evidence="3">NBRC 109709</strain>
    </source>
</reference>
<dbReference type="Gene3D" id="2.40.50.40">
    <property type="match status" value="1"/>
</dbReference>
<evidence type="ECO:0000259" key="2">
    <source>
        <dbReference type="PROSITE" id="PS50994"/>
    </source>
</evidence>
<dbReference type="SUPFAM" id="SSF54160">
    <property type="entry name" value="Chromo domain-like"/>
    <property type="match status" value="1"/>
</dbReference>
<organism evidence="3 4">
    <name type="scientific">Phytophthora fragariaefolia</name>
    <dbReference type="NCBI Taxonomy" id="1490495"/>
    <lineage>
        <taxon>Eukaryota</taxon>
        <taxon>Sar</taxon>
        <taxon>Stramenopiles</taxon>
        <taxon>Oomycota</taxon>
        <taxon>Peronosporomycetes</taxon>
        <taxon>Peronosporales</taxon>
        <taxon>Peronosporaceae</taxon>
        <taxon>Phytophthora</taxon>
    </lineage>
</organism>
<proteinExistence type="predicted"/>
<feature type="domain" description="Integrase catalytic" evidence="2">
    <location>
        <begin position="36"/>
        <end position="137"/>
    </location>
</feature>
<dbReference type="GO" id="GO:0003676">
    <property type="term" value="F:nucleic acid binding"/>
    <property type="evidence" value="ECO:0007669"/>
    <property type="project" value="InterPro"/>
</dbReference>